<dbReference type="EMBL" id="RAPO01000002">
    <property type="protein sequence ID" value="RKD95099.1"/>
    <property type="molecule type" value="Genomic_DNA"/>
</dbReference>
<dbReference type="Gene3D" id="3.40.1260.10">
    <property type="entry name" value="DsrEFH-like"/>
    <property type="match status" value="1"/>
</dbReference>
<evidence type="ECO:0000313" key="1">
    <source>
        <dbReference type="EMBL" id="RKD95099.1"/>
    </source>
</evidence>
<reference evidence="1 2" key="1">
    <citation type="submission" date="2018-09" db="EMBL/GenBank/DDBJ databases">
        <title>Genomic Encyclopedia of Archaeal and Bacterial Type Strains, Phase II (KMG-II): from individual species to whole genera.</title>
        <authorList>
            <person name="Goeker M."/>
        </authorList>
    </citation>
    <scope>NUCLEOTIDE SEQUENCE [LARGE SCALE GENOMIC DNA]</scope>
    <source>
        <strain evidence="1 2">DSM 13151</strain>
    </source>
</reference>
<organism evidence="1 2">
    <name type="scientific">Halopiger aswanensis</name>
    <dbReference type="NCBI Taxonomy" id="148449"/>
    <lineage>
        <taxon>Archaea</taxon>
        <taxon>Methanobacteriati</taxon>
        <taxon>Methanobacteriota</taxon>
        <taxon>Stenosarchaea group</taxon>
        <taxon>Halobacteria</taxon>
        <taxon>Halobacteriales</taxon>
        <taxon>Natrialbaceae</taxon>
        <taxon>Halopiger</taxon>
    </lineage>
</organism>
<dbReference type="SUPFAM" id="SSF75169">
    <property type="entry name" value="DsrEFH-like"/>
    <property type="match status" value="1"/>
</dbReference>
<sequence>MKTVVHLLSGDDAEQETALAIARNLLDDETDRIDEVAIVVQADGMQAVTADGENADQVQELLNDDVAFRACSNTLEMLDLEESDLVDGIETVPEGAVEVTRLQSEEGYAYLRP</sequence>
<dbReference type="PANTHER" id="PTHR37691">
    <property type="entry name" value="BLR3518 PROTEIN"/>
    <property type="match status" value="1"/>
</dbReference>
<protein>
    <submittedName>
        <fullName evidence="1">Uncharacterized protein</fullName>
    </submittedName>
</protein>
<dbReference type="Pfam" id="PF02635">
    <property type="entry name" value="DsrE"/>
    <property type="match status" value="1"/>
</dbReference>
<dbReference type="InterPro" id="IPR003787">
    <property type="entry name" value="Sulphur_relay_DsrE/F-like"/>
</dbReference>
<dbReference type="RefSeq" id="WP_120244406.1">
    <property type="nucleotide sequence ID" value="NZ_RAPO01000002.1"/>
</dbReference>
<dbReference type="InterPro" id="IPR027396">
    <property type="entry name" value="DsrEFH-like"/>
</dbReference>
<dbReference type="Proteomes" id="UP000283805">
    <property type="component" value="Unassembled WGS sequence"/>
</dbReference>
<dbReference type="PANTHER" id="PTHR37691:SF1">
    <property type="entry name" value="BLR3518 PROTEIN"/>
    <property type="match status" value="1"/>
</dbReference>
<comment type="caution">
    <text evidence="1">The sequence shown here is derived from an EMBL/GenBank/DDBJ whole genome shotgun (WGS) entry which is preliminary data.</text>
</comment>
<name>A0A419WI05_9EURY</name>
<dbReference type="OrthoDB" id="57062at2157"/>
<accession>A0A419WI05</accession>
<gene>
    <name evidence="1" type="ORF">ATJ93_1949</name>
</gene>
<keyword evidence="2" id="KW-1185">Reference proteome</keyword>
<proteinExistence type="predicted"/>
<dbReference type="AlphaFoldDB" id="A0A419WI05"/>
<evidence type="ECO:0000313" key="2">
    <source>
        <dbReference type="Proteomes" id="UP000283805"/>
    </source>
</evidence>